<accession>A3DLC6</accession>
<reference evidence="1 2" key="2">
    <citation type="journal article" date="2009" name="Stand. Genomic Sci.">
        <title>Complete genome sequence of Staphylothermus marinus Stetter and Fiala 1986 type strain F1.</title>
        <authorList>
            <person name="Anderson I.J."/>
            <person name="Sun H."/>
            <person name="Lapidus A."/>
            <person name="Copeland A."/>
            <person name="Glavina Del Rio T."/>
            <person name="Tice H."/>
            <person name="Dalin E."/>
            <person name="Lucas S."/>
            <person name="Barry K."/>
            <person name="Land M."/>
            <person name="Richardson P."/>
            <person name="Huber H."/>
            <person name="Kyrpides N.C."/>
        </authorList>
    </citation>
    <scope>NUCLEOTIDE SEQUENCE [LARGE SCALE GENOMIC DNA]</scope>
    <source>
        <strain evidence="2">ATCC 43588 / DSM 3639 / JCM 9404 / F1</strain>
    </source>
</reference>
<dbReference type="GeneID" id="4907076"/>
<name>A3DLC6_STAMF</name>
<dbReference type="AlphaFoldDB" id="A3DLC6"/>
<reference evidence="2" key="1">
    <citation type="journal article" date="2009" name="BMC Genomics">
        <title>The complete genome sequence of Staphylothermus marinus reveals differences in sulfur metabolism among heterotrophic Crenarchaeota.</title>
        <authorList>
            <person name="Anderson I.J."/>
            <person name="Dharmarajan L."/>
            <person name="Rodriguez J."/>
            <person name="Hooper S."/>
            <person name="Porat I."/>
            <person name="Ulrich L.E."/>
            <person name="Elkins J.G."/>
            <person name="Mavromatis K."/>
            <person name="Sun H."/>
            <person name="Land M."/>
            <person name="Lapidus A."/>
            <person name="Lucas S."/>
            <person name="Barry K."/>
            <person name="Huber H."/>
            <person name="Zhulin I.B."/>
            <person name="Whitman W.B."/>
            <person name="Mukhopadhyay B."/>
            <person name="Woese C."/>
            <person name="Bristow J."/>
            <person name="Kyrpides N."/>
        </authorList>
    </citation>
    <scope>NUCLEOTIDE SEQUENCE [LARGE SCALE GENOMIC DNA]</scope>
    <source>
        <strain evidence="2">ATCC 43588 / DSM 3639 / JCM 9404 / F1</strain>
    </source>
</reference>
<dbReference type="Proteomes" id="UP000000254">
    <property type="component" value="Chromosome"/>
</dbReference>
<evidence type="ECO:0000313" key="2">
    <source>
        <dbReference type="Proteomes" id="UP000000254"/>
    </source>
</evidence>
<evidence type="ECO:0000313" key="1">
    <source>
        <dbReference type="EMBL" id="ABN69436.1"/>
    </source>
</evidence>
<protein>
    <submittedName>
        <fullName evidence="1">Uncharacterized protein</fullName>
    </submittedName>
</protein>
<dbReference type="STRING" id="399550.Smar_0323"/>
<dbReference type="HOGENOM" id="CLU_707134_0_0_2"/>
<dbReference type="RefSeq" id="WP_011838627.1">
    <property type="nucleotide sequence ID" value="NC_009033.1"/>
</dbReference>
<dbReference type="eggNOG" id="arCOG06144">
    <property type="taxonomic scope" value="Archaea"/>
</dbReference>
<organism evidence="1 2">
    <name type="scientific">Staphylothermus marinus (strain ATCC 43588 / DSM 3639 / JCM 9404 / F1)</name>
    <dbReference type="NCBI Taxonomy" id="399550"/>
    <lineage>
        <taxon>Archaea</taxon>
        <taxon>Thermoproteota</taxon>
        <taxon>Thermoprotei</taxon>
        <taxon>Desulfurococcales</taxon>
        <taxon>Desulfurococcaceae</taxon>
        <taxon>Staphylothermus</taxon>
    </lineage>
</organism>
<sequence>MAELKLLIKPDNTFLTQIIYEGLLLLLQHNLDQSSFHYNKIILPSYSLRKLFENVIRDKSLRDEFVSVRTAFVGNDKKYDLPGQILKSVGVPLKGKSGITYIGQLLEVLINNYTKLPDLRDSSLIYKRTSNSLIIGSALQDVVSAPQIFKVDRYTGFTTADLNTTYNRYGVKGEPFWVLIGLLGIASSYVVQYREPKSGSKVSKISYYYLFFSPDEMLEMLASRNPKYLYNLMTLKRIVVTKLRELINSNLPSEIIILSLMLDTNIMAELAKNEIDHLFLQLYRVVNEGNTYKIYNTTLLNLYSTPYYLDVLEKITGSSDKSENLLSILNKMVQPNSPLIWSINSMDKKNKDPDADHAFRALMELYRFIVYGDPRGFYGFLRELTNAKTILEGEKNEKYKNRARYYSRRLTEISKTL</sequence>
<dbReference type="OrthoDB" id="371776at2157"/>
<proteinExistence type="predicted"/>
<gene>
    <name evidence="1" type="ordered locus">Smar_0323</name>
</gene>
<dbReference type="EMBL" id="CP000575">
    <property type="protein sequence ID" value="ABN69436.1"/>
    <property type="molecule type" value="Genomic_DNA"/>
</dbReference>
<dbReference type="KEGG" id="smr:Smar_0323"/>
<keyword evidence="2" id="KW-1185">Reference proteome</keyword>